<evidence type="ECO:0000313" key="2">
    <source>
        <dbReference type="Proteomes" id="UP000324222"/>
    </source>
</evidence>
<evidence type="ECO:0000313" key="1">
    <source>
        <dbReference type="EMBL" id="MPC97714.1"/>
    </source>
</evidence>
<keyword evidence="2" id="KW-1185">Reference proteome</keyword>
<name>A0A5B7JZI0_PORTR</name>
<sequence length="14" mass="1802">MILLRMKIKLYRHS</sequence>
<gene>
    <name evidence="1" type="ORF">E2C01_093041</name>
</gene>
<accession>A0A5B7JZI0</accession>
<dbReference type="Proteomes" id="UP000324222">
    <property type="component" value="Unassembled WGS sequence"/>
</dbReference>
<reference evidence="1 2" key="1">
    <citation type="submission" date="2019-05" db="EMBL/GenBank/DDBJ databases">
        <title>Another draft genome of Portunus trituberculatus and its Hox gene families provides insights of decapod evolution.</title>
        <authorList>
            <person name="Jeong J.-H."/>
            <person name="Song I."/>
            <person name="Kim S."/>
            <person name="Choi T."/>
            <person name="Kim D."/>
            <person name="Ryu S."/>
            <person name="Kim W."/>
        </authorList>
    </citation>
    <scope>NUCLEOTIDE SEQUENCE [LARGE SCALE GENOMIC DNA]</scope>
    <source>
        <tissue evidence="1">Muscle</tissue>
    </source>
</reference>
<proteinExistence type="predicted"/>
<comment type="caution">
    <text evidence="1">The sequence shown here is derived from an EMBL/GenBank/DDBJ whole genome shotgun (WGS) entry which is preliminary data.</text>
</comment>
<organism evidence="1 2">
    <name type="scientific">Portunus trituberculatus</name>
    <name type="common">Swimming crab</name>
    <name type="synonym">Neptunus trituberculatus</name>
    <dbReference type="NCBI Taxonomy" id="210409"/>
    <lineage>
        <taxon>Eukaryota</taxon>
        <taxon>Metazoa</taxon>
        <taxon>Ecdysozoa</taxon>
        <taxon>Arthropoda</taxon>
        <taxon>Crustacea</taxon>
        <taxon>Multicrustacea</taxon>
        <taxon>Malacostraca</taxon>
        <taxon>Eumalacostraca</taxon>
        <taxon>Eucarida</taxon>
        <taxon>Decapoda</taxon>
        <taxon>Pleocyemata</taxon>
        <taxon>Brachyura</taxon>
        <taxon>Eubrachyura</taxon>
        <taxon>Portunoidea</taxon>
        <taxon>Portunidae</taxon>
        <taxon>Portuninae</taxon>
        <taxon>Portunus</taxon>
    </lineage>
</organism>
<dbReference type="EMBL" id="VSRR010111134">
    <property type="protein sequence ID" value="MPC97714.1"/>
    <property type="molecule type" value="Genomic_DNA"/>
</dbReference>
<protein>
    <submittedName>
        <fullName evidence="1">Uncharacterized protein</fullName>
    </submittedName>
</protein>